<evidence type="ECO:0000256" key="7">
    <source>
        <dbReference type="SAM" id="SignalP"/>
    </source>
</evidence>
<organism evidence="9 10">
    <name type="scientific">Blumeria graminis f. sp. triticale</name>
    <dbReference type="NCBI Taxonomy" id="1689686"/>
    <lineage>
        <taxon>Eukaryota</taxon>
        <taxon>Fungi</taxon>
        <taxon>Dikarya</taxon>
        <taxon>Ascomycota</taxon>
        <taxon>Pezizomycotina</taxon>
        <taxon>Leotiomycetes</taxon>
        <taxon>Erysiphales</taxon>
        <taxon>Erysiphaceae</taxon>
        <taxon>Blumeria</taxon>
    </lineage>
</organism>
<keyword evidence="5 6" id="KW-0472">Membrane</keyword>
<gene>
    <name evidence="9" type="ORF">BGTH12_LOCUS2376</name>
</gene>
<feature type="chain" id="PRO_5040868971" evidence="7">
    <location>
        <begin position="16"/>
        <end position="100"/>
    </location>
</feature>
<dbReference type="AlphaFoldDB" id="A0A9W4CYE2"/>
<evidence type="ECO:0000256" key="2">
    <source>
        <dbReference type="ARBA" id="ARBA00022475"/>
    </source>
</evidence>
<evidence type="ECO:0000256" key="3">
    <source>
        <dbReference type="ARBA" id="ARBA00022692"/>
    </source>
</evidence>
<feature type="transmembrane region" description="Helical" evidence="6">
    <location>
        <begin position="31"/>
        <end position="52"/>
    </location>
</feature>
<keyword evidence="2" id="KW-1003">Cell membrane</keyword>
<accession>A0A9W4CYE2</accession>
<evidence type="ECO:0000256" key="5">
    <source>
        <dbReference type="ARBA" id="ARBA00023136"/>
    </source>
</evidence>
<evidence type="ECO:0000256" key="6">
    <source>
        <dbReference type="SAM" id="Phobius"/>
    </source>
</evidence>
<keyword evidence="3 6" id="KW-0812">Transmembrane</keyword>
<dbReference type="EMBL" id="CAJHIT010000004">
    <property type="protein sequence ID" value="CAD6501018.1"/>
    <property type="molecule type" value="Genomic_DNA"/>
</dbReference>
<feature type="domain" description="Cardiolipin synthase N-terminal" evidence="8">
    <location>
        <begin position="45"/>
        <end position="86"/>
    </location>
</feature>
<evidence type="ECO:0000256" key="4">
    <source>
        <dbReference type="ARBA" id="ARBA00022989"/>
    </source>
</evidence>
<reference evidence="9" key="1">
    <citation type="submission" date="2020-10" db="EMBL/GenBank/DDBJ databases">
        <authorList>
            <person name="Muller C M."/>
        </authorList>
    </citation>
    <scope>NUCLEOTIDE SEQUENCE</scope>
    <source>
        <strain evidence="9">THUN-12</strain>
    </source>
</reference>
<evidence type="ECO:0000259" key="8">
    <source>
        <dbReference type="Pfam" id="PF13396"/>
    </source>
</evidence>
<comment type="subcellular location">
    <subcellularLocation>
        <location evidence="1">Cell membrane</location>
        <topology evidence="1">Multi-pass membrane protein</topology>
    </subcellularLocation>
</comment>
<sequence length="100" mass="11032">MFLLALFQLFAYALASSVDEVSATGHGNAFKYGTGGGAVGFVILVLDIIVFMEVLKSSRPLSHKLLWCLVVFLFPIFGLIIYWLFSNRDAYSNSGYEAIV</sequence>
<feature type="signal peptide" evidence="7">
    <location>
        <begin position="1"/>
        <end position="15"/>
    </location>
</feature>
<name>A0A9W4CYE2_BLUGR</name>
<evidence type="ECO:0000313" key="10">
    <source>
        <dbReference type="Proteomes" id="UP000683417"/>
    </source>
</evidence>
<evidence type="ECO:0000313" key="9">
    <source>
        <dbReference type="EMBL" id="CAD6501018.1"/>
    </source>
</evidence>
<keyword evidence="4 6" id="KW-1133">Transmembrane helix</keyword>
<evidence type="ECO:0000256" key="1">
    <source>
        <dbReference type="ARBA" id="ARBA00004651"/>
    </source>
</evidence>
<dbReference type="Proteomes" id="UP000683417">
    <property type="component" value="Unassembled WGS sequence"/>
</dbReference>
<dbReference type="InterPro" id="IPR027379">
    <property type="entry name" value="CLS_N"/>
</dbReference>
<dbReference type="GO" id="GO:0005886">
    <property type="term" value="C:plasma membrane"/>
    <property type="evidence" value="ECO:0007669"/>
    <property type="project" value="UniProtKB-SubCell"/>
</dbReference>
<feature type="transmembrane region" description="Helical" evidence="6">
    <location>
        <begin position="64"/>
        <end position="85"/>
    </location>
</feature>
<comment type="caution">
    <text evidence="9">The sequence shown here is derived from an EMBL/GenBank/DDBJ whole genome shotgun (WGS) entry which is preliminary data.</text>
</comment>
<proteinExistence type="predicted"/>
<dbReference type="Pfam" id="PF13396">
    <property type="entry name" value="PLDc_N"/>
    <property type="match status" value="1"/>
</dbReference>
<keyword evidence="7" id="KW-0732">Signal</keyword>
<protein>
    <submittedName>
        <fullName evidence="9">BgTH12-06718</fullName>
    </submittedName>
</protein>